<evidence type="ECO:0000259" key="19">
    <source>
        <dbReference type="Pfam" id="PF01761"/>
    </source>
</evidence>
<dbReference type="Gene3D" id="1.20.1090.10">
    <property type="entry name" value="Dehydroquinate synthase-like - alpha domain"/>
    <property type="match status" value="1"/>
</dbReference>
<keyword evidence="17 18" id="KW-0170">Cobalt</keyword>
<dbReference type="Gene3D" id="3.40.50.1970">
    <property type="match status" value="1"/>
</dbReference>
<protein>
    <recommendedName>
        <fullName evidence="8 18">3-dehydroquinate synthase</fullName>
        <shortName evidence="18">DHQS</shortName>
        <ecNumber evidence="7 18">4.2.3.4</ecNumber>
    </recommendedName>
</protein>
<dbReference type="HAMAP" id="MF_00110">
    <property type="entry name" value="DHQ_synthase"/>
    <property type="match status" value="1"/>
</dbReference>
<feature type="binding site" evidence="18">
    <location>
        <begin position="108"/>
        <end position="112"/>
    </location>
    <ligand>
        <name>NAD(+)</name>
        <dbReference type="ChEBI" id="CHEBI:57540"/>
    </ligand>
</feature>
<dbReference type="UniPathway" id="UPA00053">
    <property type="reaction ID" value="UER00085"/>
</dbReference>
<evidence type="ECO:0000313" key="21">
    <source>
        <dbReference type="EMBL" id="RED51242.1"/>
    </source>
</evidence>
<dbReference type="Proteomes" id="UP000256845">
    <property type="component" value="Unassembled WGS sequence"/>
</dbReference>
<evidence type="ECO:0000256" key="13">
    <source>
        <dbReference type="ARBA" id="ARBA00022833"/>
    </source>
</evidence>
<dbReference type="AlphaFoldDB" id="A0A3D9HP36"/>
<feature type="binding site" evidence="18">
    <location>
        <position position="187"/>
    </location>
    <ligand>
        <name>Zn(2+)</name>
        <dbReference type="ChEBI" id="CHEBI:29105"/>
    </ligand>
</feature>
<evidence type="ECO:0000256" key="12">
    <source>
        <dbReference type="ARBA" id="ARBA00022741"/>
    </source>
</evidence>
<comment type="pathway">
    <text evidence="5 18">Metabolic intermediate biosynthesis; chorismate biosynthesis; chorismate from D-erythrose 4-phosphate and phosphoenolpyruvate: step 2/7.</text>
</comment>
<dbReference type="SUPFAM" id="SSF56796">
    <property type="entry name" value="Dehydroquinate synthase-like"/>
    <property type="match status" value="1"/>
</dbReference>
<evidence type="ECO:0000256" key="9">
    <source>
        <dbReference type="ARBA" id="ARBA00022490"/>
    </source>
</evidence>
<evidence type="ECO:0000256" key="2">
    <source>
        <dbReference type="ARBA" id="ARBA00001911"/>
    </source>
</evidence>
<dbReference type="GO" id="GO:0000166">
    <property type="term" value="F:nucleotide binding"/>
    <property type="evidence" value="ECO:0007669"/>
    <property type="project" value="UniProtKB-KW"/>
</dbReference>
<evidence type="ECO:0000256" key="16">
    <source>
        <dbReference type="ARBA" id="ARBA00023239"/>
    </source>
</evidence>
<dbReference type="FunFam" id="3.40.50.1970:FF:000001">
    <property type="entry name" value="3-dehydroquinate synthase"/>
    <property type="match status" value="1"/>
</dbReference>
<comment type="caution">
    <text evidence="21">The sequence shown here is derived from an EMBL/GenBank/DDBJ whole genome shotgun (WGS) entry which is preliminary data.</text>
</comment>
<evidence type="ECO:0000256" key="4">
    <source>
        <dbReference type="ARBA" id="ARBA00004496"/>
    </source>
</evidence>
<dbReference type="PANTHER" id="PTHR43622:SF7">
    <property type="entry name" value="3-DEHYDROQUINATE SYNTHASE, CHLOROPLASTIC"/>
    <property type="match status" value="1"/>
</dbReference>
<keyword evidence="16 18" id="KW-0456">Lyase</keyword>
<organism evidence="21 22">
    <name type="scientific">Aestuariispira insulae</name>
    <dbReference type="NCBI Taxonomy" id="1461337"/>
    <lineage>
        <taxon>Bacteria</taxon>
        <taxon>Pseudomonadati</taxon>
        <taxon>Pseudomonadota</taxon>
        <taxon>Alphaproteobacteria</taxon>
        <taxon>Rhodospirillales</taxon>
        <taxon>Kiloniellaceae</taxon>
        <taxon>Aestuariispira</taxon>
    </lineage>
</organism>
<feature type="binding site" evidence="18">
    <location>
        <position position="268"/>
    </location>
    <ligand>
        <name>Zn(2+)</name>
        <dbReference type="ChEBI" id="CHEBI:29105"/>
    </ligand>
</feature>
<dbReference type="InterPro" id="IPR050071">
    <property type="entry name" value="Dehydroquinate_synthase"/>
</dbReference>
<evidence type="ECO:0000256" key="18">
    <source>
        <dbReference type="HAMAP-Rule" id="MF_00110"/>
    </source>
</evidence>
<dbReference type="GO" id="GO:0005737">
    <property type="term" value="C:cytoplasm"/>
    <property type="evidence" value="ECO:0007669"/>
    <property type="project" value="UniProtKB-SubCell"/>
</dbReference>
<evidence type="ECO:0000256" key="15">
    <source>
        <dbReference type="ARBA" id="ARBA00023141"/>
    </source>
</evidence>
<evidence type="ECO:0000256" key="6">
    <source>
        <dbReference type="ARBA" id="ARBA00005412"/>
    </source>
</evidence>
<keyword evidence="10 18" id="KW-0028">Amino-acid biosynthesis</keyword>
<keyword evidence="13 18" id="KW-0862">Zinc</keyword>
<dbReference type="Pfam" id="PF24621">
    <property type="entry name" value="DHQS_C"/>
    <property type="match status" value="1"/>
</dbReference>
<dbReference type="InterPro" id="IPR056179">
    <property type="entry name" value="DHQS_C"/>
</dbReference>
<evidence type="ECO:0000256" key="14">
    <source>
        <dbReference type="ARBA" id="ARBA00023027"/>
    </source>
</evidence>
<comment type="cofactor">
    <cofactor evidence="2 18">
        <name>NAD(+)</name>
        <dbReference type="ChEBI" id="CHEBI:57540"/>
    </cofactor>
</comment>
<keyword evidence="12 18" id="KW-0547">Nucleotide-binding</keyword>
<reference evidence="21 22" key="1">
    <citation type="submission" date="2018-07" db="EMBL/GenBank/DDBJ databases">
        <title>Genomic Encyclopedia of Type Strains, Phase III (KMG-III): the genomes of soil and plant-associated and newly described type strains.</title>
        <authorList>
            <person name="Whitman W."/>
        </authorList>
    </citation>
    <scope>NUCLEOTIDE SEQUENCE [LARGE SCALE GENOMIC DNA]</scope>
    <source>
        <strain evidence="21 22">CECT 8488</strain>
    </source>
</reference>
<name>A0A3D9HP36_9PROT</name>
<keyword evidence="22" id="KW-1185">Reference proteome</keyword>
<evidence type="ECO:0000256" key="3">
    <source>
        <dbReference type="ARBA" id="ARBA00003485"/>
    </source>
</evidence>
<dbReference type="GO" id="GO:0009423">
    <property type="term" value="P:chorismate biosynthetic process"/>
    <property type="evidence" value="ECO:0007669"/>
    <property type="project" value="UniProtKB-UniRule"/>
</dbReference>
<feature type="domain" description="3-dehydroquinate synthase N-terminal" evidence="19">
    <location>
        <begin position="70"/>
        <end position="182"/>
    </location>
</feature>
<feature type="binding site" evidence="18">
    <location>
        <position position="154"/>
    </location>
    <ligand>
        <name>NAD(+)</name>
        <dbReference type="ChEBI" id="CHEBI:57540"/>
    </ligand>
</feature>
<evidence type="ECO:0000313" key="22">
    <source>
        <dbReference type="Proteomes" id="UP000256845"/>
    </source>
</evidence>
<dbReference type="InterPro" id="IPR016037">
    <property type="entry name" value="DHQ_synth_AroB"/>
</dbReference>
<keyword evidence="14 18" id="KW-0520">NAD</keyword>
<dbReference type="PIRSF" id="PIRSF001455">
    <property type="entry name" value="DHQ_synth"/>
    <property type="match status" value="1"/>
</dbReference>
<evidence type="ECO:0000256" key="1">
    <source>
        <dbReference type="ARBA" id="ARBA00001393"/>
    </source>
</evidence>
<dbReference type="RefSeq" id="WP_425452153.1">
    <property type="nucleotide sequence ID" value="NZ_QRDW01000003.1"/>
</dbReference>
<dbReference type="InterPro" id="IPR030960">
    <property type="entry name" value="DHQS/DOIS_N"/>
</dbReference>
<dbReference type="PANTHER" id="PTHR43622">
    <property type="entry name" value="3-DEHYDROQUINATE SYNTHASE"/>
    <property type="match status" value="1"/>
</dbReference>
<keyword evidence="11 18" id="KW-0479">Metal-binding</keyword>
<keyword evidence="9 18" id="KW-0963">Cytoplasm</keyword>
<comment type="function">
    <text evidence="3 18">Catalyzes the conversion of 3-deoxy-D-arabino-heptulosonate 7-phosphate (DAHP) to dehydroquinate (DHQ).</text>
</comment>
<evidence type="ECO:0000259" key="20">
    <source>
        <dbReference type="Pfam" id="PF24621"/>
    </source>
</evidence>
<evidence type="ECO:0000256" key="8">
    <source>
        <dbReference type="ARBA" id="ARBA00017684"/>
    </source>
</evidence>
<dbReference type="CDD" id="cd08195">
    <property type="entry name" value="DHQS"/>
    <property type="match status" value="1"/>
</dbReference>
<evidence type="ECO:0000256" key="11">
    <source>
        <dbReference type="ARBA" id="ARBA00022723"/>
    </source>
</evidence>
<dbReference type="EC" id="4.2.3.4" evidence="7 18"/>
<keyword evidence="15 18" id="KW-0057">Aromatic amino acid biosynthesis</keyword>
<dbReference type="Pfam" id="PF01761">
    <property type="entry name" value="DHQ_synthase"/>
    <property type="match status" value="1"/>
</dbReference>
<evidence type="ECO:0000256" key="17">
    <source>
        <dbReference type="ARBA" id="ARBA00023285"/>
    </source>
</evidence>
<comment type="similarity">
    <text evidence="6 18">Belongs to the sugar phosphate cyclases superfamily. Dehydroquinate synthase family.</text>
</comment>
<feature type="binding site" evidence="18">
    <location>
        <position position="250"/>
    </location>
    <ligand>
        <name>Zn(2+)</name>
        <dbReference type="ChEBI" id="CHEBI:29105"/>
    </ligand>
</feature>
<evidence type="ECO:0000256" key="5">
    <source>
        <dbReference type="ARBA" id="ARBA00004661"/>
    </source>
</evidence>
<feature type="binding site" evidence="18">
    <location>
        <begin position="132"/>
        <end position="133"/>
    </location>
    <ligand>
        <name>NAD(+)</name>
        <dbReference type="ChEBI" id="CHEBI:57540"/>
    </ligand>
</feature>
<comment type="subcellular location">
    <subcellularLocation>
        <location evidence="4 18">Cytoplasm</location>
    </subcellularLocation>
</comment>
<evidence type="ECO:0000256" key="7">
    <source>
        <dbReference type="ARBA" id="ARBA00013031"/>
    </source>
</evidence>
<dbReference type="EMBL" id="QRDW01000003">
    <property type="protein sequence ID" value="RED51242.1"/>
    <property type="molecule type" value="Genomic_DNA"/>
</dbReference>
<dbReference type="GO" id="GO:0003856">
    <property type="term" value="F:3-dehydroquinate synthase activity"/>
    <property type="evidence" value="ECO:0007669"/>
    <property type="project" value="UniProtKB-UniRule"/>
</dbReference>
<dbReference type="InterPro" id="IPR030963">
    <property type="entry name" value="DHQ_synth_fam"/>
</dbReference>
<gene>
    <name evidence="18" type="primary">aroB</name>
    <name evidence="21" type="ORF">DFP90_10340</name>
</gene>
<dbReference type="GO" id="GO:0008652">
    <property type="term" value="P:amino acid biosynthetic process"/>
    <property type="evidence" value="ECO:0007669"/>
    <property type="project" value="UniProtKB-KW"/>
</dbReference>
<accession>A0A3D9HP36</accession>
<comment type="caution">
    <text evidence="18">Lacks conserved residue(s) required for the propagation of feature annotation.</text>
</comment>
<dbReference type="NCBIfam" id="TIGR01357">
    <property type="entry name" value="aroB"/>
    <property type="match status" value="1"/>
</dbReference>
<feature type="binding site" evidence="18">
    <location>
        <position position="145"/>
    </location>
    <ligand>
        <name>NAD(+)</name>
        <dbReference type="ChEBI" id="CHEBI:57540"/>
    </ligand>
</feature>
<sequence>MNFETVHVDLADRSYDIVIGSDVLARAGELIRPVVRLPSCVILTDENVAPLHLETLTASLDRAGIKHHAIILPAGEKTKSFDHLSRVMDEILGHGIERKSFLIALGGGVIGDLTGFAAAIALRGIDFVQIPTTLLAQVDSSVGGKTGINVAAGKNLVGAFHQPKLVLADMSVLETLPRRELAAGYAEVVKYGAIDSPDFFSWLESHGADLLDGDVAARAHAVGYSCRAKAAIVARDEREGGVRALLNLGHTFGHALESAVGYGGRLLHGEAVSIGMVMAFDLSVYLGLCPTDDAARLRRHLAALGMPTDPTDIPGMSWNPVDLIDRMATDKKVADGKLVFILAKGIGKSFITNEVTRDQLIHTVTEAVTA</sequence>
<comment type="catalytic activity">
    <reaction evidence="1 18">
        <text>7-phospho-2-dehydro-3-deoxy-D-arabino-heptonate = 3-dehydroquinate + phosphate</text>
        <dbReference type="Rhea" id="RHEA:21968"/>
        <dbReference type="ChEBI" id="CHEBI:32364"/>
        <dbReference type="ChEBI" id="CHEBI:43474"/>
        <dbReference type="ChEBI" id="CHEBI:58394"/>
        <dbReference type="EC" id="4.2.3.4"/>
    </reaction>
</comment>
<comment type="cofactor">
    <cofactor evidence="18">
        <name>Co(2+)</name>
        <dbReference type="ChEBI" id="CHEBI:48828"/>
    </cofactor>
    <cofactor evidence="18">
        <name>Zn(2+)</name>
        <dbReference type="ChEBI" id="CHEBI:29105"/>
    </cofactor>
    <text evidence="18">Binds 1 divalent metal cation per subunit. Can use either Co(2+) or Zn(2+).</text>
</comment>
<dbReference type="GO" id="GO:0009073">
    <property type="term" value="P:aromatic amino acid family biosynthetic process"/>
    <property type="evidence" value="ECO:0007669"/>
    <property type="project" value="UniProtKB-KW"/>
</dbReference>
<dbReference type="GO" id="GO:0046872">
    <property type="term" value="F:metal ion binding"/>
    <property type="evidence" value="ECO:0007669"/>
    <property type="project" value="UniProtKB-KW"/>
</dbReference>
<feature type="domain" description="3-dehydroquinate synthase C-terminal" evidence="20">
    <location>
        <begin position="184"/>
        <end position="333"/>
    </location>
</feature>
<evidence type="ECO:0000256" key="10">
    <source>
        <dbReference type="ARBA" id="ARBA00022605"/>
    </source>
</evidence>
<proteinExistence type="inferred from homology"/>